<dbReference type="EMBL" id="ML994758">
    <property type="protein sequence ID" value="KAF2174954.1"/>
    <property type="molecule type" value="Genomic_DNA"/>
</dbReference>
<evidence type="ECO:0000259" key="3">
    <source>
        <dbReference type="Pfam" id="PF01926"/>
    </source>
</evidence>
<dbReference type="InterPro" id="IPR027417">
    <property type="entry name" value="P-loop_NTPase"/>
</dbReference>
<dbReference type="CDD" id="cd00882">
    <property type="entry name" value="Ras_like_GTPase"/>
    <property type="match status" value="1"/>
</dbReference>
<feature type="compositionally biased region" description="Polar residues" evidence="2">
    <location>
        <begin position="566"/>
        <end position="582"/>
    </location>
</feature>
<sequence length="582" mass="66119">MSEEKVSSSLGSSWLSNFEEDMEEALPAQEGEIFRHPNFQQSSSTSDLAILIMGVTGSGKSTFISRLTEQSVEIGHSLESCTTKVKGYMIRSTSGQNIYLIDTPGFDDTQISNVDLLQKIASALITMYADNDIRFGGLIYMHRITDQRVAGSSLKSLRIFENICGEENFPNIVLVTTMWNLLGPRNGYKMGEDRETTLKMKDEFFGKMVAGGAKMMRDDGDQASADDIIKYISRQKSRVVTAIQREIVDGKRHLGETAVGQLLHGDLTQARRRYEMEREELEEALEEAIRDQDDNLKLAISDQKRETEERIRQMDIDEEALSVVDFDKLAQGGSAWCMEMLREAERAKEENEILSRQIIDLEEQLHRTEIENLRAVNKMRQEQKGKSREYEHALKDALEEQNRRFENEKKRLVTHLNQRKAASKAKEGEIQKHKSTEGFLLMISKALVPPDRGASLNPRRTQSFPIGPLPLFTPRRDSKPSANRSRRSRFEKERPRSHYDIVRSADPDYSIGGSEDPVDYSQDIRVVTSHPPSIPAVHNAQDVQTYGGHPVTLAFPSLGYPRRVPETSNPPLRRSYSSFEEK</sequence>
<feature type="compositionally biased region" description="Basic and acidic residues" evidence="2">
    <location>
        <begin position="488"/>
        <end position="506"/>
    </location>
</feature>
<feature type="domain" description="G" evidence="3">
    <location>
        <begin position="50"/>
        <end position="111"/>
    </location>
</feature>
<evidence type="ECO:0000256" key="2">
    <source>
        <dbReference type="SAM" id="MobiDB-lite"/>
    </source>
</evidence>
<evidence type="ECO:0000256" key="1">
    <source>
        <dbReference type="SAM" id="Coils"/>
    </source>
</evidence>
<dbReference type="GO" id="GO:0005525">
    <property type="term" value="F:GTP binding"/>
    <property type="evidence" value="ECO:0007669"/>
    <property type="project" value="InterPro"/>
</dbReference>
<organism evidence="4 5">
    <name type="scientific">Zopfia rhizophila CBS 207.26</name>
    <dbReference type="NCBI Taxonomy" id="1314779"/>
    <lineage>
        <taxon>Eukaryota</taxon>
        <taxon>Fungi</taxon>
        <taxon>Dikarya</taxon>
        <taxon>Ascomycota</taxon>
        <taxon>Pezizomycotina</taxon>
        <taxon>Dothideomycetes</taxon>
        <taxon>Dothideomycetes incertae sedis</taxon>
        <taxon>Zopfiaceae</taxon>
        <taxon>Zopfia</taxon>
    </lineage>
</organism>
<dbReference type="OrthoDB" id="8954335at2759"/>
<dbReference type="Proteomes" id="UP000800200">
    <property type="component" value="Unassembled WGS sequence"/>
</dbReference>
<keyword evidence="1" id="KW-0175">Coiled coil</keyword>
<feature type="coiled-coil region" evidence="1">
    <location>
        <begin position="264"/>
        <end position="298"/>
    </location>
</feature>
<evidence type="ECO:0000313" key="5">
    <source>
        <dbReference type="Proteomes" id="UP000800200"/>
    </source>
</evidence>
<dbReference type="InterPro" id="IPR006073">
    <property type="entry name" value="GTP-bd"/>
</dbReference>
<dbReference type="AlphaFoldDB" id="A0A6A6D674"/>
<evidence type="ECO:0000313" key="4">
    <source>
        <dbReference type="EMBL" id="KAF2174954.1"/>
    </source>
</evidence>
<feature type="region of interest" description="Disordered" evidence="2">
    <location>
        <begin position="451"/>
        <end position="516"/>
    </location>
</feature>
<dbReference type="Pfam" id="PF01926">
    <property type="entry name" value="MMR_HSR1"/>
    <property type="match status" value="1"/>
</dbReference>
<protein>
    <recommendedName>
        <fullName evidence="3">G domain-containing protein</fullName>
    </recommendedName>
</protein>
<feature type="coiled-coil region" evidence="1">
    <location>
        <begin position="337"/>
        <end position="418"/>
    </location>
</feature>
<gene>
    <name evidence="4" type="ORF">K469DRAFT_684828</name>
</gene>
<accession>A0A6A6D674</accession>
<proteinExistence type="predicted"/>
<dbReference type="SUPFAM" id="SSF52540">
    <property type="entry name" value="P-loop containing nucleoside triphosphate hydrolases"/>
    <property type="match status" value="1"/>
</dbReference>
<reference evidence="4" key="1">
    <citation type="journal article" date="2020" name="Stud. Mycol.">
        <title>101 Dothideomycetes genomes: a test case for predicting lifestyles and emergence of pathogens.</title>
        <authorList>
            <person name="Haridas S."/>
            <person name="Albert R."/>
            <person name="Binder M."/>
            <person name="Bloem J."/>
            <person name="Labutti K."/>
            <person name="Salamov A."/>
            <person name="Andreopoulos B."/>
            <person name="Baker S."/>
            <person name="Barry K."/>
            <person name="Bills G."/>
            <person name="Bluhm B."/>
            <person name="Cannon C."/>
            <person name="Castanera R."/>
            <person name="Culley D."/>
            <person name="Daum C."/>
            <person name="Ezra D."/>
            <person name="Gonzalez J."/>
            <person name="Henrissat B."/>
            <person name="Kuo A."/>
            <person name="Liang C."/>
            <person name="Lipzen A."/>
            <person name="Lutzoni F."/>
            <person name="Magnuson J."/>
            <person name="Mondo S."/>
            <person name="Nolan M."/>
            <person name="Ohm R."/>
            <person name="Pangilinan J."/>
            <person name="Park H.-J."/>
            <person name="Ramirez L."/>
            <person name="Alfaro M."/>
            <person name="Sun H."/>
            <person name="Tritt A."/>
            <person name="Yoshinaga Y."/>
            <person name="Zwiers L.-H."/>
            <person name="Turgeon B."/>
            <person name="Goodwin S."/>
            <person name="Spatafora J."/>
            <person name="Crous P."/>
            <person name="Grigoriev I."/>
        </authorList>
    </citation>
    <scope>NUCLEOTIDE SEQUENCE</scope>
    <source>
        <strain evidence="4">CBS 207.26</strain>
    </source>
</reference>
<dbReference type="Gene3D" id="3.40.50.300">
    <property type="entry name" value="P-loop containing nucleotide triphosphate hydrolases"/>
    <property type="match status" value="1"/>
</dbReference>
<name>A0A6A6D674_9PEZI</name>
<keyword evidence="5" id="KW-1185">Reference proteome</keyword>
<feature type="region of interest" description="Disordered" evidence="2">
    <location>
        <begin position="558"/>
        <end position="582"/>
    </location>
</feature>